<feature type="compositionally biased region" description="Polar residues" evidence="1">
    <location>
        <begin position="14"/>
        <end position="31"/>
    </location>
</feature>
<proteinExistence type="predicted"/>
<reference evidence="2" key="1">
    <citation type="submission" date="2020-10" db="EMBL/GenBank/DDBJ databases">
        <title>The Whole-Genome Sequence of Metschnikowia persimmonesis, a Novel Endophytic Yeast Species Isolated from Medicinal Plant Diospyros kaki Thumb.</title>
        <authorList>
            <person name="Rahmat E."/>
            <person name="Kang Y."/>
        </authorList>
    </citation>
    <scope>NUCLEOTIDE SEQUENCE</scope>
    <source>
        <strain evidence="2">KIOM G15050</strain>
    </source>
</reference>
<gene>
    <name evidence="2" type="ORF">HF325_000216</name>
</gene>
<sequence>MLQPINFKLGSEQHAASKTASKPPSIQTGVTTMDPGLSISASSNTSASTLAPTLNAGATSIINQSKREKPSLRIQMPVPSSTHSLLSMLTHEGTDNKRPSDNVNQFGINPALVSNVTSMTPVTEKDNQMEVHADTRESSTDNLVALLRPKKGASVTPGPKSAPISGSFPNQPPPVAALARPPIAQAPRGFEPKDISKFPQIPTLSSEVFLDSTPTLKLVSELESMVSLFVQGLESLDNSL</sequence>
<accession>A0A8H7GY69</accession>
<dbReference type="EMBL" id="JACBPP010000001">
    <property type="protein sequence ID" value="KAF8004759.1"/>
    <property type="molecule type" value="Genomic_DNA"/>
</dbReference>
<evidence type="ECO:0000256" key="1">
    <source>
        <dbReference type="SAM" id="MobiDB-lite"/>
    </source>
</evidence>
<keyword evidence="3" id="KW-1185">Reference proteome</keyword>
<feature type="region of interest" description="Disordered" evidence="1">
    <location>
        <begin position="1"/>
        <end position="50"/>
    </location>
</feature>
<dbReference type="Proteomes" id="UP000649328">
    <property type="component" value="Unassembled WGS sequence"/>
</dbReference>
<feature type="region of interest" description="Disordered" evidence="1">
    <location>
        <begin position="150"/>
        <end position="174"/>
    </location>
</feature>
<dbReference type="AlphaFoldDB" id="A0A8H7GY69"/>
<comment type="caution">
    <text evidence="2">The sequence shown here is derived from an EMBL/GenBank/DDBJ whole genome shotgun (WGS) entry which is preliminary data.</text>
</comment>
<organism evidence="2 3">
    <name type="scientific">Metschnikowia pulcherrima</name>
    <dbReference type="NCBI Taxonomy" id="27326"/>
    <lineage>
        <taxon>Eukaryota</taxon>
        <taxon>Fungi</taxon>
        <taxon>Dikarya</taxon>
        <taxon>Ascomycota</taxon>
        <taxon>Saccharomycotina</taxon>
        <taxon>Pichiomycetes</taxon>
        <taxon>Metschnikowiaceae</taxon>
        <taxon>Metschnikowia</taxon>
    </lineage>
</organism>
<evidence type="ECO:0000313" key="3">
    <source>
        <dbReference type="Proteomes" id="UP000649328"/>
    </source>
</evidence>
<evidence type="ECO:0000313" key="2">
    <source>
        <dbReference type="EMBL" id="KAF8004759.1"/>
    </source>
</evidence>
<protein>
    <submittedName>
        <fullName evidence="2">Uncharacterized protein</fullName>
    </submittedName>
</protein>
<feature type="compositionally biased region" description="Low complexity" evidence="1">
    <location>
        <begin position="37"/>
        <end position="50"/>
    </location>
</feature>
<name>A0A8H7GY69_9ASCO</name>